<gene>
    <name evidence="2" type="ORF">CEURO_LOCUS14757</name>
</gene>
<proteinExistence type="predicted"/>
<comment type="caution">
    <text evidence="2">The sequence shown here is derived from an EMBL/GenBank/DDBJ whole genome shotgun (WGS) entry which is preliminary data.</text>
</comment>
<dbReference type="OrthoDB" id="10566775at2759"/>
<feature type="non-terminal residue" evidence="2">
    <location>
        <position position="1"/>
    </location>
</feature>
<organism evidence="2 3">
    <name type="scientific">Cuscuta europaea</name>
    <name type="common">European dodder</name>
    <dbReference type="NCBI Taxonomy" id="41803"/>
    <lineage>
        <taxon>Eukaryota</taxon>
        <taxon>Viridiplantae</taxon>
        <taxon>Streptophyta</taxon>
        <taxon>Embryophyta</taxon>
        <taxon>Tracheophyta</taxon>
        <taxon>Spermatophyta</taxon>
        <taxon>Magnoliopsida</taxon>
        <taxon>eudicotyledons</taxon>
        <taxon>Gunneridae</taxon>
        <taxon>Pentapetalae</taxon>
        <taxon>asterids</taxon>
        <taxon>lamiids</taxon>
        <taxon>Solanales</taxon>
        <taxon>Convolvulaceae</taxon>
        <taxon>Cuscuteae</taxon>
        <taxon>Cuscuta</taxon>
        <taxon>Cuscuta subgen. Cuscuta</taxon>
    </lineage>
</organism>
<sequence length="152" mass="16856">MSAAKTKKGDTTETSMRRTEGDEEGSSEARLQLVRNDKGKRATPPTTNENYQGGRVKRLKKQTQGQESDDDFEIQPCQGGGENEVVKKMGKQNIKESIKDVKSKYLTIRTRSSPNLLVKAMGRMTGAQKQAVKNIGFGSLFEMQVSEIPGRM</sequence>
<keyword evidence="3" id="KW-1185">Reference proteome</keyword>
<reference evidence="2" key="1">
    <citation type="submission" date="2022-07" db="EMBL/GenBank/DDBJ databases">
        <authorList>
            <person name="Macas J."/>
            <person name="Novak P."/>
            <person name="Neumann P."/>
        </authorList>
    </citation>
    <scope>NUCLEOTIDE SEQUENCE</scope>
</reference>
<dbReference type="Proteomes" id="UP001152484">
    <property type="component" value="Unassembled WGS sequence"/>
</dbReference>
<feature type="compositionally biased region" description="Basic and acidic residues" evidence="1">
    <location>
        <begin position="7"/>
        <end position="20"/>
    </location>
</feature>
<protein>
    <submittedName>
        <fullName evidence="2">Uncharacterized protein</fullName>
    </submittedName>
</protein>
<evidence type="ECO:0000313" key="3">
    <source>
        <dbReference type="Proteomes" id="UP001152484"/>
    </source>
</evidence>
<accession>A0A9P1EE68</accession>
<evidence type="ECO:0000256" key="1">
    <source>
        <dbReference type="SAM" id="MobiDB-lite"/>
    </source>
</evidence>
<dbReference type="EMBL" id="CAMAPE010000038">
    <property type="protein sequence ID" value="CAH9100073.1"/>
    <property type="molecule type" value="Genomic_DNA"/>
</dbReference>
<dbReference type="AlphaFoldDB" id="A0A9P1EE68"/>
<feature type="region of interest" description="Disordered" evidence="1">
    <location>
        <begin position="1"/>
        <end position="85"/>
    </location>
</feature>
<name>A0A9P1EE68_CUSEU</name>
<evidence type="ECO:0000313" key="2">
    <source>
        <dbReference type="EMBL" id="CAH9100073.1"/>
    </source>
</evidence>